<keyword evidence="6" id="KW-1185">Reference proteome</keyword>
<dbReference type="Pfam" id="PF13374">
    <property type="entry name" value="TPR_10"/>
    <property type="match status" value="1"/>
</dbReference>
<keyword evidence="4" id="KW-0175">Coiled coil</keyword>
<dbReference type="PANTHER" id="PTHR44943:SF8">
    <property type="entry name" value="TPR REPEAT-CONTAINING PROTEIN MJ0263"/>
    <property type="match status" value="1"/>
</dbReference>
<dbReference type="OrthoDB" id="111194at2157"/>
<evidence type="ECO:0000256" key="3">
    <source>
        <dbReference type="PROSITE-ProRule" id="PRU00339"/>
    </source>
</evidence>
<dbReference type="Pfam" id="PF13181">
    <property type="entry name" value="TPR_8"/>
    <property type="match status" value="1"/>
</dbReference>
<keyword evidence="1" id="KW-0677">Repeat</keyword>
<evidence type="ECO:0000313" key="5">
    <source>
        <dbReference type="EMBL" id="TQD23574.1"/>
    </source>
</evidence>
<evidence type="ECO:0000256" key="1">
    <source>
        <dbReference type="ARBA" id="ARBA00022737"/>
    </source>
</evidence>
<dbReference type="SUPFAM" id="SSF81901">
    <property type="entry name" value="HCP-like"/>
    <property type="match status" value="1"/>
</dbReference>
<dbReference type="InterPro" id="IPR051685">
    <property type="entry name" value="Ycf3/AcsC/BcsC/TPR_MFPF"/>
</dbReference>
<dbReference type="Proteomes" id="UP000319335">
    <property type="component" value="Unassembled WGS sequence"/>
</dbReference>
<dbReference type="PANTHER" id="PTHR44943">
    <property type="entry name" value="CELLULOSE SYNTHASE OPERON PROTEIN C"/>
    <property type="match status" value="1"/>
</dbReference>
<dbReference type="Gene3D" id="1.25.40.10">
    <property type="entry name" value="Tetratricopeptide repeat domain"/>
    <property type="match status" value="3"/>
</dbReference>
<protein>
    <submittedName>
        <fullName evidence="5">Tetratricopeptide repeat protein</fullName>
    </submittedName>
</protein>
<evidence type="ECO:0000313" key="6">
    <source>
        <dbReference type="Proteomes" id="UP000319335"/>
    </source>
</evidence>
<dbReference type="EMBL" id="VIAQ01000020">
    <property type="protein sequence ID" value="TQD23574.1"/>
    <property type="molecule type" value="Genomic_DNA"/>
</dbReference>
<feature type="repeat" description="TPR" evidence="3">
    <location>
        <begin position="358"/>
        <end position="391"/>
    </location>
</feature>
<dbReference type="RefSeq" id="WP_154810890.1">
    <property type="nucleotide sequence ID" value="NZ_VIAQ01000020.1"/>
</dbReference>
<feature type="coiled-coil region" evidence="4">
    <location>
        <begin position="797"/>
        <end position="824"/>
    </location>
</feature>
<accession>A0A7Z8P152</accession>
<keyword evidence="2 3" id="KW-0802">TPR repeat</keyword>
<name>A0A7Z8P152_9EURY</name>
<evidence type="ECO:0000256" key="2">
    <source>
        <dbReference type="ARBA" id="ARBA00022803"/>
    </source>
</evidence>
<feature type="repeat" description="TPR" evidence="3">
    <location>
        <begin position="696"/>
        <end position="729"/>
    </location>
</feature>
<dbReference type="SMART" id="SM00028">
    <property type="entry name" value="TPR"/>
    <property type="match status" value="6"/>
</dbReference>
<dbReference type="InterPro" id="IPR011990">
    <property type="entry name" value="TPR-like_helical_dom_sf"/>
</dbReference>
<dbReference type="InterPro" id="IPR019734">
    <property type="entry name" value="TPR_rpt"/>
</dbReference>
<organism evidence="5 6">
    <name type="scientific">Methanolobus vulcani</name>
    <dbReference type="NCBI Taxonomy" id="38026"/>
    <lineage>
        <taxon>Archaea</taxon>
        <taxon>Methanobacteriati</taxon>
        <taxon>Methanobacteriota</taxon>
        <taxon>Stenosarchaea group</taxon>
        <taxon>Methanomicrobia</taxon>
        <taxon>Methanosarcinales</taxon>
        <taxon>Methanosarcinaceae</taxon>
        <taxon>Methanolobus</taxon>
    </lineage>
</organism>
<reference evidence="5 6" key="1">
    <citation type="submission" date="2019-06" db="EMBL/GenBank/DDBJ databases">
        <title>Draft genome sequence of Methanolobus vulcani B1d.</title>
        <authorList>
            <person name="Creighbaum A.J."/>
            <person name="Ticak T."/>
            <person name="Hariraju D."/>
            <person name="Arivett B.A."/>
            <person name="Ferguson D.J.Jr."/>
        </authorList>
    </citation>
    <scope>NUCLEOTIDE SEQUENCE [LARGE SCALE GENOMIC DNA]</scope>
    <source>
        <strain evidence="5 6">B1d</strain>
    </source>
</reference>
<comment type="caution">
    <text evidence="5">The sequence shown here is derived from an EMBL/GenBank/DDBJ whole genome shotgun (WGS) entry which is preliminary data.</text>
</comment>
<dbReference type="AlphaFoldDB" id="A0A7Z8P152"/>
<gene>
    <name evidence="5" type="ORF">FKV42_13720</name>
</gene>
<dbReference type="PROSITE" id="PS50005">
    <property type="entry name" value="TPR"/>
    <property type="match status" value="2"/>
</dbReference>
<dbReference type="SUPFAM" id="SSF48452">
    <property type="entry name" value="TPR-like"/>
    <property type="match status" value="2"/>
</dbReference>
<proteinExistence type="predicted"/>
<sequence length="1003" mass="117864">MRKIDYNIIKEFFFDTYLIDNHLKVREKFKQCTTEVEKEELYHHFQLNNLFLIRRCHDPGFYLYVLDKVNKNEKIKSTVKQYANRLVTSSLNFEQELFGSFSNEVEDTLIDKEIKNPITWPFSPSIDKTKNFEAVNDNSLYYFSKRLQYAIDNGDDNEFFVLSQLISDYKSGYFKGYQIFSEDNLYGEQVGSHRWLYSQSQYMLENIKFCIHYYHSHSFNIHNLVKLNPHDVRFVKELVKIMEEMIDDKEVSMLDTLMNYNKFINDSFSVASLIWFNSHNEMDKINILNNVYPFEISDNILEEYKSALCEYGFYNNEKNDYFELSIFANELFQSCFFEEARIIWTSILKSTENTNTKFSCYDNLATTLRELGKFDEAIDYYKKSLVLAEELSKSEELNEKNNVDWNQLTTDETEKQLLRHIGKYVDKNCNYTHKMAIELKNIGEMYYQLGKTEIAKKYFLETEGKCSELSPSEKSNIYFNLACANRRLGKFNEEFTYLSKVLNEKGINTQAEERAQERMSILNSMAFMLQDGSFDYNKLNKIENILKVDELSKNGTSLFHTFQFAKSMDYFEKEYEIEKLHGFSCFNSLNYNATYNLYYGNFLKAKELCKELIDNSQEPVYAAIAKINIGLIDIKENNFDEGIKHLEDSCDIFTQLNNGLLEFIITIINTATLLWSKGNVDKIIDSLEAKIISKGINFHLIAGCAYLEVGFFENAFDYFERGLSTKADNETKSLLLYNKGLAYSGIGKTDKAIENYQKSLDCLKTIYAWESMATEYRRDLETLKAKECIEEAIKLSSEADKERLETIKEELDALSSKRLNLSSLKNDNIRKTLYSAEKLMISDIKKMEDINERDFSTALHYYGKALENMLDSQISNQIRQIIYDEFGYCVCEDYRKFKGKEFPQYLKYMLDKSKKGSIGLNGWKTILQYVNEKSKNPVYQKFKDELIKRYSPEDMQKIKFACGMISSYRNDSVHKNVKNYDEVLNVRQKIVSHLNNVIYILYK</sequence>
<evidence type="ECO:0000256" key="4">
    <source>
        <dbReference type="SAM" id="Coils"/>
    </source>
</evidence>